<feature type="region of interest" description="Disordered" evidence="7">
    <location>
        <begin position="1"/>
        <end position="498"/>
    </location>
</feature>
<reference evidence="9 10" key="1">
    <citation type="submission" date="2022-05" db="EMBL/GenBank/DDBJ databases">
        <authorList>
            <consortium name="Genoscope - CEA"/>
            <person name="William W."/>
        </authorList>
    </citation>
    <scope>NUCLEOTIDE SEQUENCE [LARGE SCALE GENOMIC DNA]</scope>
</reference>
<dbReference type="AlphaFoldDB" id="A0AAU9X4Y9"/>
<keyword evidence="10" id="KW-1185">Reference proteome</keyword>
<dbReference type="FunFam" id="3.30.200.20:FF:000646">
    <property type="entry name" value="Cyclin dependent kinase 10"/>
    <property type="match status" value="1"/>
</dbReference>
<dbReference type="PANTHER" id="PTHR24056:SF107">
    <property type="entry name" value="CYCLIN-DEPENDENT KINASE 11A-RELATED"/>
    <property type="match status" value="1"/>
</dbReference>
<sequence length="885" mass="99869">MSSNPSKPSLKRPAESEINDEKDDSLDKAEEGFRIKTLDEIRLEKRRRLEKDDASGEERNGSPTDNSGTASPVDSARRDRKPSSKQSSPAVQGTESEVIYQLSPEQTSLSSASSPSRTPKKLKQPSYHDGGTSGVQVNRRRKTEEEEGEIVSDPSDSESRRSESRSRRYSSISNPEVEEKHEATEQRGKDDSSEEEDSDEEESEEDTETATATKRVQQGRKEMAEGKKESSVSESGSDSEESSSDDDDDDGDEKMEEVVSKSEQKESKVKQQREPALKKSAPKEMVSKKNDDDDEGDESSSEEEDSSEEESEEEESEEDESESDSSEESEQEQVNKEVVEKTETMKTEEVREKGKGQVKYQGDTESRHSQSKSKGRSYEKGRSDQVAVDLKHKESRDKHRSYPKDSTKLKSERPDAREKQSKMDVERRKKDRSRKDSEKRVRSSTEDSLNHETKGKDRKNYSGSKRSSSASEKSNKESKDVEEDVPQNEPKKEEGKSLILTDRERRQFTNEVVDIESEGSSVEDEKQGVPSDVEMKLSDGDIVALKKLKMEREKEGFPITSLREINTLLKAQHPNIVTVREIVVGSNMDKIYIVMDYVEHDLKVLMEHMTQGFRIGEIKTLMIQLLRAVAHLHDNWILHRDLKASNLLLSNKGILKVGDFGLAREYGSPLKNYTPVVVTLWYRAPELLLGTKEYSTPIDLWSVGCIFAELLTMKPLFPGKSEIDQINRIFKELGTPSDKIWPGPPSYSELPAVQKMTFTDYPYNNLRNRFGAYLTDKGFDLLNRFLTYDPDKDKRITAENALKHAYFSESPQPVDPSMFPTWPAKSEMAKRPKRKDVEHSPKAPEGGAMFAKLADEGDSGSGSLGFRMPTSQKGSAAVAGFTLKF</sequence>
<dbReference type="Gene3D" id="3.30.200.20">
    <property type="entry name" value="Phosphorylase Kinase, domain 1"/>
    <property type="match status" value="1"/>
</dbReference>
<feature type="compositionally biased region" description="Acidic residues" evidence="7">
    <location>
        <begin position="292"/>
        <end position="331"/>
    </location>
</feature>
<feature type="compositionally biased region" description="Basic and acidic residues" evidence="7">
    <location>
        <begin position="157"/>
        <end position="166"/>
    </location>
</feature>
<feature type="compositionally biased region" description="Polar residues" evidence="7">
    <location>
        <begin position="61"/>
        <end position="72"/>
    </location>
</feature>
<gene>
    <name evidence="9" type="ORF">PMEA_00016228</name>
</gene>
<dbReference type="CDD" id="cd07843">
    <property type="entry name" value="STKc_CDC2L1"/>
    <property type="match status" value="1"/>
</dbReference>
<comment type="caution">
    <text evidence="9">The sequence shown here is derived from an EMBL/GenBank/DDBJ whole genome shotgun (WGS) entry which is preliminary data.</text>
</comment>
<dbReference type="Proteomes" id="UP001159428">
    <property type="component" value="Unassembled WGS sequence"/>
</dbReference>
<dbReference type="InterPro" id="IPR050108">
    <property type="entry name" value="CDK"/>
</dbReference>
<feature type="compositionally biased region" description="Basic and acidic residues" evidence="7">
    <location>
        <begin position="489"/>
        <end position="498"/>
    </location>
</feature>
<keyword evidence="6" id="KW-0067">ATP-binding</keyword>
<accession>A0AAU9X4Y9</accession>
<comment type="similarity">
    <text evidence="1">Belongs to the protein kinase superfamily. CMGC Ser/Thr protein kinase family. CDC2/CDKX subfamily.</text>
</comment>
<dbReference type="GO" id="GO:0005634">
    <property type="term" value="C:nucleus"/>
    <property type="evidence" value="ECO:0007669"/>
    <property type="project" value="TreeGrafter"/>
</dbReference>
<dbReference type="GO" id="GO:0004674">
    <property type="term" value="F:protein serine/threonine kinase activity"/>
    <property type="evidence" value="ECO:0007669"/>
    <property type="project" value="UniProtKB-KW"/>
</dbReference>
<dbReference type="InterPro" id="IPR008271">
    <property type="entry name" value="Ser/Thr_kinase_AS"/>
</dbReference>
<dbReference type="Gene3D" id="1.10.510.10">
    <property type="entry name" value="Transferase(Phosphotransferase) domain 1"/>
    <property type="match status" value="1"/>
</dbReference>
<evidence type="ECO:0000256" key="2">
    <source>
        <dbReference type="ARBA" id="ARBA00022527"/>
    </source>
</evidence>
<evidence type="ECO:0000256" key="1">
    <source>
        <dbReference type="ARBA" id="ARBA00006485"/>
    </source>
</evidence>
<organism evidence="9 10">
    <name type="scientific">Pocillopora meandrina</name>
    <dbReference type="NCBI Taxonomy" id="46732"/>
    <lineage>
        <taxon>Eukaryota</taxon>
        <taxon>Metazoa</taxon>
        <taxon>Cnidaria</taxon>
        <taxon>Anthozoa</taxon>
        <taxon>Hexacorallia</taxon>
        <taxon>Scleractinia</taxon>
        <taxon>Astrocoeniina</taxon>
        <taxon>Pocilloporidae</taxon>
        <taxon>Pocillopora</taxon>
    </lineage>
</organism>
<feature type="compositionally biased region" description="Acidic residues" evidence="7">
    <location>
        <begin position="192"/>
        <end position="208"/>
    </location>
</feature>
<dbReference type="GO" id="GO:0005524">
    <property type="term" value="F:ATP binding"/>
    <property type="evidence" value="ECO:0007669"/>
    <property type="project" value="UniProtKB-KW"/>
</dbReference>
<evidence type="ECO:0000256" key="3">
    <source>
        <dbReference type="ARBA" id="ARBA00022679"/>
    </source>
</evidence>
<feature type="compositionally biased region" description="Basic and acidic residues" evidence="7">
    <location>
        <begin position="219"/>
        <end position="231"/>
    </location>
</feature>
<dbReference type="Pfam" id="PF00069">
    <property type="entry name" value="Pkinase"/>
    <property type="match status" value="1"/>
</dbReference>
<protein>
    <recommendedName>
        <fullName evidence="8">Protein kinase domain-containing protein</fullName>
    </recommendedName>
</protein>
<dbReference type="PROSITE" id="PS50011">
    <property type="entry name" value="PROTEIN_KINASE_DOM"/>
    <property type="match status" value="1"/>
</dbReference>
<evidence type="ECO:0000259" key="8">
    <source>
        <dbReference type="PROSITE" id="PS50011"/>
    </source>
</evidence>
<feature type="domain" description="Protein kinase" evidence="8">
    <location>
        <begin position="519"/>
        <end position="807"/>
    </location>
</feature>
<dbReference type="SMART" id="SM00220">
    <property type="entry name" value="S_TKc"/>
    <property type="match status" value="1"/>
</dbReference>
<feature type="compositionally biased region" description="Acidic residues" evidence="7">
    <location>
        <begin position="237"/>
        <end position="255"/>
    </location>
</feature>
<evidence type="ECO:0000313" key="9">
    <source>
        <dbReference type="EMBL" id="CAH3135452.1"/>
    </source>
</evidence>
<feature type="compositionally biased region" description="Basic and acidic residues" evidence="7">
    <location>
        <begin position="177"/>
        <end position="191"/>
    </location>
</feature>
<feature type="compositionally biased region" description="Basic and acidic residues" evidence="7">
    <location>
        <begin position="376"/>
        <end position="460"/>
    </location>
</feature>
<keyword evidence="2" id="KW-0723">Serine/threonine-protein kinase</keyword>
<evidence type="ECO:0000256" key="6">
    <source>
        <dbReference type="ARBA" id="ARBA00022840"/>
    </source>
</evidence>
<feature type="compositionally biased region" description="Basic and acidic residues" evidence="7">
    <location>
        <begin position="25"/>
        <end position="60"/>
    </location>
</feature>
<dbReference type="GO" id="GO:0007346">
    <property type="term" value="P:regulation of mitotic cell cycle"/>
    <property type="evidence" value="ECO:0007669"/>
    <property type="project" value="TreeGrafter"/>
</dbReference>
<dbReference type="PANTHER" id="PTHR24056">
    <property type="entry name" value="CELL DIVISION PROTEIN KINASE"/>
    <property type="match status" value="1"/>
</dbReference>
<evidence type="ECO:0000256" key="4">
    <source>
        <dbReference type="ARBA" id="ARBA00022741"/>
    </source>
</evidence>
<feature type="compositionally biased region" description="Low complexity" evidence="7">
    <location>
        <begin position="102"/>
        <end position="116"/>
    </location>
</feature>
<feature type="region of interest" description="Disordered" evidence="7">
    <location>
        <begin position="823"/>
        <end position="870"/>
    </location>
</feature>
<feature type="compositionally biased region" description="Low complexity" evidence="7">
    <location>
        <begin position="461"/>
        <end position="472"/>
    </location>
</feature>
<evidence type="ECO:0000256" key="5">
    <source>
        <dbReference type="ARBA" id="ARBA00022777"/>
    </source>
</evidence>
<dbReference type="SUPFAM" id="SSF56112">
    <property type="entry name" value="Protein kinase-like (PK-like)"/>
    <property type="match status" value="1"/>
</dbReference>
<dbReference type="InterPro" id="IPR045267">
    <property type="entry name" value="CDK11/PITSLRE_STKc"/>
</dbReference>
<keyword evidence="3" id="KW-0808">Transferase</keyword>
<dbReference type="InterPro" id="IPR011009">
    <property type="entry name" value="Kinase-like_dom_sf"/>
</dbReference>
<dbReference type="FunFam" id="1.10.510.10:FF:000124">
    <property type="entry name" value="cyclin-dependent kinase 11B isoform X1"/>
    <property type="match status" value="1"/>
</dbReference>
<proteinExistence type="inferred from homology"/>
<keyword evidence="5" id="KW-0418">Kinase</keyword>
<dbReference type="PROSITE" id="PS00108">
    <property type="entry name" value="PROTEIN_KINASE_ST"/>
    <property type="match status" value="1"/>
</dbReference>
<evidence type="ECO:0000256" key="7">
    <source>
        <dbReference type="SAM" id="MobiDB-lite"/>
    </source>
</evidence>
<feature type="compositionally biased region" description="Basic and acidic residues" evidence="7">
    <location>
        <begin position="827"/>
        <end position="842"/>
    </location>
</feature>
<feature type="compositionally biased region" description="Polar residues" evidence="7">
    <location>
        <begin position="84"/>
        <end position="95"/>
    </location>
</feature>
<evidence type="ECO:0000313" key="10">
    <source>
        <dbReference type="Proteomes" id="UP001159428"/>
    </source>
</evidence>
<dbReference type="EMBL" id="CALNXJ010000029">
    <property type="protein sequence ID" value="CAH3135452.1"/>
    <property type="molecule type" value="Genomic_DNA"/>
</dbReference>
<feature type="compositionally biased region" description="Basic and acidic residues" evidence="7">
    <location>
        <begin position="333"/>
        <end position="355"/>
    </location>
</feature>
<keyword evidence="4" id="KW-0547">Nucleotide-binding</keyword>
<feature type="compositionally biased region" description="Basic and acidic residues" evidence="7">
    <location>
        <begin position="256"/>
        <end position="291"/>
    </location>
</feature>
<dbReference type="InterPro" id="IPR000719">
    <property type="entry name" value="Prot_kinase_dom"/>
</dbReference>
<name>A0AAU9X4Y9_9CNID</name>